<proteinExistence type="predicted"/>
<dbReference type="AlphaFoldDB" id="A0A0B0MNF1"/>
<protein>
    <submittedName>
        <fullName evidence="1">Uncharacterized protein</fullName>
    </submittedName>
</protein>
<evidence type="ECO:0000313" key="1">
    <source>
        <dbReference type="EMBL" id="KHG01034.1"/>
    </source>
</evidence>
<sequence length="32" mass="3737">MGMDRQQRENKCIRTLNMEIGEAMLSNCHTLL</sequence>
<evidence type="ECO:0000313" key="2">
    <source>
        <dbReference type="Proteomes" id="UP000032142"/>
    </source>
</evidence>
<comment type="caution">
    <text evidence="1">The sequence shown here is derived from an EMBL/GenBank/DDBJ whole genome shotgun (WGS) entry which is preliminary data.</text>
</comment>
<organism evidence="1 2">
    <name type="scientific">Gossypium arboreum</name>
    <name type="common">Tree cotton</name>
    <name type="synonym">Gossypium nanking</name>
    <dbReference type="NCBI Taxonomy" id="29729"/>
    <lineage>
        <taxon>Eukaryota</taxon>
        <taxon>Viridiplantae</taxon>
        <taxon>Streptophyta</taxon>
        <taxon>Embryophyta</taxon>
        <taxon>Tracheophyta</taxon>
        <taxon>Spermatophyta</taxon>
        <taxon>Magnoliopsida</taxon>
        <taxon>eudicotyledons</taxon>
        <taxon>Gunneridae</taxon>
        <taxon>Pentapetalae</taxon>
        <taxon>rosids</taxon>
        <taxon>malvids</taxon>
        <taxon>Malvales</taxon>
        <taxon>Malvaceae</taxon>
        <taxon>Malvoideae</taxon>
        <taxon>Gossypium</taxon>
    </lineage>
</organism>
<accession>A0A0B0MNF1</accession>
<gene>
    <name evidence="1" type="ORF">F383_22495</name>
</gene>
<name>A0A0B0MNF1_GOSAR</name>
<dbReference type="Proteomes" id="UP000032142">
    <property type="component" value="Unassembled WGS sequence"/>
</dbReference>
<dbReference type="EMBL" id="JRRC01165962">
    <property type="protein sequence ID" value="KHG01034.1"/>
    <property type="molecule type" value="Genomic_DNA"/>
</dbReference>
<keyword evidence="2" id="KW-1185">Reference proteome</keyword>
<reference evidence="2" key="1">
    <citation type="submission" date="2014-09" db="EMBL/GenBank/DDBJ databases">
        <authorList>
            <person name="Mudge J."/>
            <person name="Ramaraj T."/>
            <person name="Lindquist I.E."/>
            <person name="Bharti A.K."/>
            <person name="Sundararajan A."/>
            <person name="Cameron C.T."/>
            <person name="Woodward J.E."/>
            <person name="May G.D."/>
            <person name="Brubaker C."/>
            <person name="Broadhvest J."/>
            <person name="Wilkins T.A."/>
        </authorList>
    </citation>
    <scope>NUCLEOTIDE SEQUENCE</scope>
    <source>
        <strain evidence="2">cv. AKA8401</strain>
    </source>
</reference>